<dbReference type="Gene3D" id="1.10.510.10">
    <property type="entry name" value="Transferase(Phosphotransferase) domain 1"/>
    <property type="match status" value="1"/>
</dbReference>
<feature type="domain" description="Protein kinase" evidence="2">
    <location>
        <begin position="1"/>
        <end position="103"/>
    </location>
</feature>
<protein>
    <submittedName>
        <fullName evidence="3">SCY1-like protein 2</fullName>
    </submittedName>
</protein>
<sequence>MGQPDLDYTAPEVQNSSKCSPLSDMFSLGLVICAIFNGGRSVIEANLSCATYQKQLEMLESNLNDIIDRVPHQLQEALQNLLEVDARRRPNAQNFSMLNLKTLMASQIM</sequence>
<dbReference type="GO" id="GO:0004672">
    <property type="term" value="F:protein kinase activity"/>
    <property type="evidence" value="ECO:0007669"/>
    <property type="project" value="InterPro"/>
</dbReference>
<accession>A0AAV4VW25</accession>
<evidence type="ECO:0000313" key="4">
    <source>
        <dbReference type="Proteomes" id="UP001054837"/>
    </source>
</evidence>
<comment type="caution">
    <text evidence="3">The sequence shown here is derived from an EMBL/GenBank/DDBJ whole genome shotgun (WGS) entry which is preliminary data.</text>
</comment>
<dbReference type="Pfam" id="PF07714">
    <property type="entry name" value="PK_Tyr_Ser-Thr"/>
    <property type="match status" value="1"/>
</dbReference>
<name>A0AAV4VW25_9ARAC</name>
<evidence type="ECO:0000259" key="2">
    <source>
        <dbReference type="PROSITE" id="PS50011"/>
    </source>
</evidence>
<dbReference type="InterPro" id="IPR011009">
    <property type="entry name" value="Kinase-like_dom_sf"/>
</dbReference>
<dbReference type="InterPro" id="IPR001245">
    <property type="entry name" value="Ser-Thr/Tyr_kinase_cat_dom"/>
</dbReference>
<organism evidence="3 4">
    <name type="scientific">Caerostris darwini</name>
    <dbReference type="NCBI Taxonomy" id="1538125"/>
    <lineage>
        <taxon>Eukaryota</taxon>
        <taxon>Metazoa</taxon>
        <taxon>Ecdysozoa</taxon>
        <taxon>Arthropoda</taxon>
        <taxon>Chelicerata</taxon>
        <taxon>Arachnida</taxon>
        <taxon>Araneae</taxon>
        <taxon>Araneomorphae</taxon>
        <taxon>Entelegynae</taxon>
        <taxon>Araneoidea</taxon>
        <taxon>Araneidae</taxon>
        <taxon>Caerostris</taxon>
    </lineage>
</organism>
<dbReference type="AlphaFoldDB" id="A0AAV4VW25"/>
<dbReference type="Proteomes" id="UP001054837">
    <property type="component" value="Unassembled WGS sequence"/>
</dbReference>
<evidence type="ECO:0000256" key="1">
    <source>
        <dbReference type="ARBA" id="ARBA00038349"/>
    </source>
</evidence>
<gene>
    <name evidence="3" type="primary">Scyl2_7</name>
    <name evidence="3" type="ORF">CDAR_532721</name>
</gene>
<dbReference type="PANTHER" id="PTHR12984">
    <property type="entry name" value="SCY1-RELATED S/T PROTEIN KINASE-LIKE"/>
    <property type="match status" value="1"/>
</dbReference>
<dbReference type="InterPro" id="IPR051177">
    <property type="entry name" value="CIK-Related_Protein"/>
</dbReference>
<comment type="similarity">
    <text evidence="1">Belongs to the protein kinase superfamily.</text>
</comment>
<evidence type="ECO:0000313" key="3">
    <source>
        <dbReference type="EMBL" id="GIY74647.1"/>
    </source>
</evidence>
<dbReference type="PANTHER" id="PTHR12984:SF16">
    <property type="entry name" value="BLACK MATCH, ISOFORM H"/>
    <property type="match status" value="1"/>
</dbReference>
<dbReference type="InterPro" id="IPR000719">
    <property type="entry name" value="Prot_kinase_dom"/>
</dbReference>
<keyword evidence="4" id="KW-1185">Reference proteome</keyword>
<proteinExistence type="inferred from homology"/>
<reference evidence="3 4" key="1">
    <citation type="submission" date="2021-06" db="EMBL/GenBank/DDBJ databases">
        <title>Caerostris darwini draft genome.</title>
        <authorList>
            <person name="Kono N."/>
            <person name="Arakawa K."/>
        </authorList>
    </citation>
    <scope>NUCLEOTIDE SEQUENCE [LARGE SCALE GENOMIC DNA]</scope>
</reference>
<dbReference type="PROSITE" id="PS50011">
    <property type="entry name" value="PROTEIN_KINASE_DOM"/>
    <property type="match status" value="1"/>
</dbReference>
<dbReference type="SUPFAM" id="SSF56112">
    <property type="entry name" value="Protein kinase-like (PK-like)"/>
    <property type="match status" value="1"/>
</dbReference>
<dbReference type="GO" id="GO:0005524">
    <property type="term" value="F:ATP binding"/>
    <property type="evidence" value="ECO:0007669"/>
    <property type="project" value="InterPro"/>
</dbReference>
<dbReference type="EMBL" id="BPLQ01013769">
    <property type="protein sequence ID" value="GIY74647.1"/>
    <property type="molecule type" value="Genomic_DNA"/>
</dbReference>